<dbReference type="EMBL" id="CP104003">
    <property type="protein sequence ID" value="UWM55633.1"/>
    <property type="molecule type" value="Genomic_DNA"/>
</dbReference>
<dbReference type="Gene3D" id="2.160.20.10">
    <property type="entry name" value="Single-stranded right-handed beta-helix, Pectin lyase-like"/>
    <property type="match status" value="1"/>
</dbReference>
<feature type="compositionally biased region" description="Low complexity" evidence="1">
    <location>
        <begin position="502"/>
        <end position="511"/>
    </location>
</feature>
<feature type="compositionally biased region" description="Pro residues" evidence="1">
    <location>
        <begin position="489"/>
        <end position="501"/>
    </location>
</feature>
<dbReference type="GeneID" id="74941746"/>
<keyword evidence="2" id="KW-1133">Transmembrane helix</keyword>
<accession>A0A9E7R5B7</accession>
<dbReference type="AlphaFoldDB" id="A0A9E7R5B7"/>
<evidence type="ECO:0000256" key="2">
    <source>
        <dbReference type="SAM" id="Phobius"/>
    </source>
</evidence>
<organism evidence="4 5">
    <name type="scientific">Salinirubellus salinus</name>
    <dbReference type="NCBI Taxonomy" id="1364945"/>
    <lineage>
        <taxon>Archaea</taxon>
        <taxon>Methanobacteriati</taxon>
        <taxon>Methanobacteriota</taxon>
        <taxon>Stenosarchaea group</taxon>
        <taxon>Halobacteria</taxon>
        <taxon>Halobacteriales</taxon>
        <taxon>Natronomonadaceae</taxon>
        <taxon>Salinirubellus</taxon>
    </lineage>
</organism>
<feature type="region of interest" description="Disordered" evidence="1">
    <location>
        <begin position="477"/>
        <end position="553"/>
    </location>
</feature>
<feature type="compositionally biased region" description="Gly residues" evidence="1">
    <location>
        <begin position="529"/>
        <end position="550"/>
    </location>
</feature>
<keyword evidence="5" id="KW-1185">Reference proteome</keyword>
<reference evidence="4" key="1">
    <citation type="submission" date="2022-09" db="EMBL/GenBank/DDBJ databases">
        <title>Diverse halophilic archaea isolated from saline environments.</title>
        <authorList>
            <person name="Cui H.-L."/>
        </authorList>
    </citation>
    <scope>NUCLEOTIDE SEQUENCE</scope>
    <source>
        <strain evidence="4">ZS-35-S2</strain>
    </source>
</reference>
<proteinExistence type="predicted"/>
<dbReference type="InterPro" id="IPR011050">
    <property type="entry name" value="Pectin_lyase_fold/virulence"/>
</dbReference>
<dbReference type="InterPro" id="IPR012334">
    <property type="entry name" value="Pectin_lyas_fold"/>
</dbReference>
<dbReference type="Gene3D" id="2.60.40.10">
    <property type="entry name" value="Immunoglobulins"/>
    <property type="match status" value="1"/>
</dbReference>
<keyword evidence="2" id="KW-0812">Transmembrane</keyword>
<gene>
    <name evidence="4" type="ORF">N0B31_04950</name>
</gene>
<dbReference type="InterPro" id="IPR013783">
    <property type="entry name" value="Ig-like_fold"/>
</dbReference>
<name>A0A9E7R5B7_9EURY</name>
<dbReference type="InterPro" id="IPR011635">
    <property type="entry name" value="CARDB"/>
</dbReference>
<keyword evidence="2" id="KW-0472">Membrane</keyword>
<feature type="transmembrane region" description="Helical" evidence="2">
    <location>
        <begin position="749"/>
        <end position="767"/>
    </location>
</feature>
<evidence type="ECO:0000256" key="1">
    <source>
        <dbReference type="SAM" id="MobiDB-lite"/>
    </source>
</evidence>
<dbReference type="KEGG" id="ssai:N0B31_04950"/>
<sequence length="769" mass="75556">MTARENRDGVNLTDATRPTVSEAVVTSNDRHGVGVSGGSDAALNGVEATDNGAWAAHLSNDPGAVTATDLVLESATLEFTGTDVAVGPAPVPEGDRPAGERTVGAFFDATTTAGGGGGLGGTTGGGYLDVVVSYTESDASSVVQPTLRVSRHADGDWTTFESTADPDANTVSANLTDPAADVAGGDVFGPLGDLEGAIVECTTIDAPGEYVIDANLTGVSGTCLTVTSGDVRLLGHGHGLAGDDTGTGVLVDPDDAGTNVTVRGLEVGGFARGVALFGVDGATVADVNASGNVNVGVAANDSTDLTLRGVTVEANGRESIGGEPLFGFGASEAVDGVGVLLSNVDGATLTDTTARDNRGEQVALVDGTVADIGPVDVGGTAVTLTGARDVTLSPVDDPEPAEEGYDAVGSSVNVSATSDEARATVTLGYDEATVGGESALVLGKFDGEWTYFEGVDPDANSVTADVSSFSQFVVLESQDGDSGGSGTPTPTPTPTSTPTPTPTETATPTPGGDEGDTGETPAPTPTPTGDGGDTGSRGGGGSAPASGGDGSADITVVDSALNRSEMAVGETVGVTVTVENEGDARGEHEVKLYVGERFVQSRFVTLDPGERETIEFERTFVDAGTYEVRTDDVVAGTLTVTAADESAGDGTDADGTPTPGATATPSASATPTATSTPAADSDHDGGGGGEPGETTTPVATATPAGSERPEPSVSDTGTPTGTAGPERGEQSVGGTPLAPAGLGEGPTSAVGLAGAVVAIGGGAYLVLQD</sequence>
<dbReference type="Pfam" id="PF07705">
    <property type="entry name" value="CARDB"/>
    <property type="match status" value="1"/>
</dbReference>
<dbReference type="Proteomes" id="UP001057580">
    <property type="component" value="Chromosome"/>
</dbReference>
<dbReference type="InterPro" id="IPR006626">
    <property type="entry name" value="PbH1"/>
</dbReference>
<protein>
    <recommendedName>
        <fullName evidence="3">CARDB domain-containing protein</fullName>
    </recommendedName>
</protein>
<feature type="compositionally biased region" description="Low complexity" evidence="1">
    <location>
        <begin position="644"/>
        <end position="679"/>
    </location>
</feature>
<feature type="domain" description="CARDB" evidence="3">
    <location>
        <begin position="552"/>
        <end position="629"/>
    </location>
</feature>
<evidence type="ECO:0000259" key="3">
    <source>
        <dbReference type="Pfam" id="PF07705"/>
    </source>
</evidence>
<dbReference type="SUPFAM" id="SSF51126">
    <property type="entry name" value="Pectin lyase-like"/>
    <property type="match status" value="1"/>
</dbReference>
<dbReference type="RefSeq" id="WP_260594733.1">
    <property type="nucleotide sequence ID" value="NZ_CP104003.1"/>
</dbReference>
<feature type="compositionally biased region" description="Low complexity" evidence="1">
    <location>
        <begin position="692"/>
        <end position="705"/>
    </location>
</feature>
<dbReference type="SMART" id="SM00710">
    <property type="entry name" value="PbH1"/>
    <property type="match status" value="5"/>
</dbReference>
<evidence type="ECO:0000313" key="5">
    <source>
        <dbReference type="Proteomes" id="UP001057580"/>
    </source>
</evidence>
<feature type="region of interest" description="Disordered" evidence="1">
    <location>
        <begin position="644"/>
        <end position="748"/>
    </location>
</feature>
<evidence type="ECO:0000313" key="4">
    <source>
        <dbReference type="EMBL" id="UWM55633.1"/>
    </source>
</evidence>